<feature type="compositionally biased region" description="Low complexity" evidence="1">
    <location>
        <begin position="37"/>
        <end position="54"/>
    </location>
</feature>
<protein>
    <submittedName>
        <fullName evidence="2">Uncharacterized protein</fullName>
    </submittedName>
</protein>
<dbReference type="AlphaFoldDB" id="A0AAD9ZUF8"/>
<accession>A0AAD9ZUF8</accession>
<dbReference type="EMBL" id="JANJYJ010000008">
    <property type="protein sequence ID" value="KAK3193224.1"/>
    <property type="molecule type" value="Genomic_DNA"/>
</dbReference>
<reference evidence="2" key="1">
    <citation type="journal article" date="2023" name="Plant J.">
        <title>Genome sequences and population genomics provide insights into the demographic history, inbreeding, and mutation load of two 'living fossil' tree species of Dipteronia.</title>
        <authorList>
            <person name="Feng Y."/>
            <person name="Comes H.P."/>
            <person name="Chen J."/>
            <person name="Zhu S."/>
            <person name="Lu R."/>
            <person name="Zhang X."/>
            <person name="Li P."/>
            <person name="Qiu J."/>
            <person name="Olsen K.M."/>
            <person name="Qiu Y."/>
        </authorList>
    </citation>
    <scope>NUCLEOTIDE SEQUENCE</scope>
    <source>
        <strain evidence="2">NBL</strain>
    </source>
</reference>
<feature type="region of interest" description="Disordered" evidence="1">
    <location>
        <begin position="82"/>
        <end position="119"/>
    </location>
</feature>
<dbReference type="Proteomes" id="UP001281410">
    <property type="component" value="Unassembled WGS sequence"/>
</dbReference>
<sequence>MMVILDVVVDDDQVSVRPGHPASRDPSGRIRRRFHSLESSPPLSPPSTSSVPALGTIPSSRFALSAPTPPYSQLQYWVVLGRTRPGTQNQARRRRRRRGRGRRKRRQGGGLIRRATSFG</sequence>
<evidence type="ECO:0000313" key="3">
    <source>
        <dbReference type="Proteomes" id="UP001281410"/>
    </source>
</evidence>
<keyword evidence="3" id="KW-1185">Reference proteome</keyword>
<name>A0AAD9ZUF8_9ROSI</name>
<gene>
    <name evidence="2" type="ORF">Dsin_024534</name>
</gene>
<feature type="region of interest" description="Disordered" evidence="1">
    <location>
        <begin position="12"/>
        <end position="55"/>
    </location>
</feature>
<feature type="compositionally biased region" description="Basic residues" evidence="1">
    <location>
        <begin position="91"/>
        <end position="107"/>
    </location>
</feature>
<proteinExistence type="predicted"/>
<evidence type="ECO:0000256" key="1">
    <source>
        <dbReference type="SAM" id="MobiDB-lite"/>
    </source>
</evidence>
<evidence type="ECO:0000313" key="2">
    <source>
        <dbReference type="EMBL" id="KAK3193224.1"/>
    </source>
</evidence>
<organism evidence="2 3">
    <name type="scientific">Dipteronia sinensis</name>
    <dbReference type="NCBI Taxonomy" id="43782"/>
    <lineage>
        <taxon>Eukaryota</taxon>
        <taxon>Viridiplantae</taxon>
        <taxon>Streptophyta</taxon>
        <taxon>Embryophyta</taxon>
        <taxon>Tracheophyta</taxon>
        <taxon>Spermatophyta</taxon>
        <taxon>Magnoliopsida</taxon>
        <taxon>eudicotyledons</taxon>
        <taxon>Gunneridae</taxon>
        <taxon>Pentapetalae</taxon>
        <taxon>rosids</taxon>
        <taxon>malvids</taxon>
        <taxon>Sapindales</taxon>
        <taxon>Sapindaceae</taxon>
        <taxon>Hippocastanoideae</taxon>
        <taxon>Acereae</taxon>
        <taxon>Dipteronia</taxon>
    </lineage>
</organism>
<comment type="caution">
    <text evidence="2">The sequence shown here is derived from an EMBL/GenBank/DDBJ whole genome shotgun (WGS) entry which is preliminary data.</text>
</comment>